<keyword evidence="1" id="KW-0472">Membrane</keyword>
<accession>A0A9W6BWU7</accession>
<dbReference type="EMBL" id="BRXU01000028">
    <property type="protein sequence ID" value="GLC59553.1"/>
    <property type="molecule type" value="Genomic_DNA"/>
</dbReference>
<keyword evidence="1" id="KW-1133">Transmembrane helix</keyword>
<organism evidence="2 3">
    <name type="scientific">Pleodorina starrii</name>
    <dbReference type="NCBI Taxonomy" id="330485"/>
    <lineage>
        <taxon>Eukaryota</taxon>
        <taxon>Viridiplantae</taxon>
        <taxon>Chlorophyta</taxon>
        <taxon>core chlorophytes</taxon>
        <taxon>Chlorophyceae</taxon>
        <taxon>CS clade</taxon>
        <taxon>Chlamydomonadales</taxon>
        <taxon>Volvocaceae</taxon>
        <taxon>Pleodorina</taxon>
    </lineage>
</organism>
<gene>
    <name evidence="2" type="primary">PLEST008391</name>
    <name evidence="2" type="ORF">PLESTB_001499700</name>
</gene>
<comment type="caution">
    <text evidence="2">The sequence shown here is derived from an EMBL/GenBank/DDBJ whole genome shotgun (WGS) entry which is preliminary data.</text>
</comment>
<feature type="transmembrane region" description="Helical" evidence="1">
    <location>
        <begin position="7"/>
        <end position="28"/>
    </location>
</feature>
<name>A0A9W6BWU7_9CHLO</name>
<dbReference type="AlphaFoldDB" id="A0A9W6BWU7"/>
<keyword evidence="1" id="KW-0812">Transmembrane</keyword>
<sequence>MEIRTALLVETINVAVWMLAAFLIYQVAARTGTHWLLLPPLREACKGTSNVISYVIELWI</sequence>
<dbReference type="OrthoDB" id="10451530at2759"/>
<keyword evidence="3" id="KW-1185">Reference proteome</keyword>
<dbReference type="Proteomes" id="UP001165080">
    <property type="component" value="Unassembled WGS sequence"/>
</dbReference>
<protein>
    <submittedName>
        <fullName evidence="2">Uncharacterized protein</fullName>
    </submittedName>
</protein>
<reference evidence="2 3" key="1">
    <citation type="journal article" date="2023" name="Commun. Biol.">
        <title>Reorganization of the ancestral sex-determining regions during the evolution of trioecy in Pleodorina starrii.</title>
        <authorList>
            <person name="Takahashi K."/>
            <person name="Suzuki S."/>
            <person name="Kawai-Toyooka H."/>
            <person name="Yamamoto K."/>
            <person name="Hamaji T."/>
            <person name="Ootsuki R."/>
            <person name="Yamaguchi H."/>
            <person name="Kawachi M."/>
            <person name="Higashiyama T."/>
            <person name="Nozaki H."/>
        </authorList>
    </citation>
    <scope>NUCLEOTIDE SEQUENCE [LARGE SCALE GENOMIC DNA]</scope>
    <source>
        <strain evidence="2 3">NIES-4479</strain>
    </source>
</reference>
<proteinExistence type="predicted"/>
<evidence type="ECO:0000313" key="2">
    <source>
        <dbReference type="EMBL" id="GLC59553.1"/>
    </source>
</evidence>
<evidence type="ECO:0000313" key="3">
    <source>
        <dbReference type="Proteomes" id="UP001165080"/>
    </source>
</evidence>
<evidence type="ECO:0000256" key="1">
    <source>
        <dbReference type="SAM" id="Phobius"/>
    </source>
</evidence>